<evidence type="ECO:0000313" key="2">
    <source>
        <dbReference type="Proteomes" id="UP000798662"/>
    </source>
</evidence>
<name>A0ACC3BKM1_PYRYE</name>
<dbReference type="EMBL" id="CM020618">
    <property type="protein sequence ID" value="KAK1858042.1"/>
    <property type="molecule type" value="Genomic_DNA"/>
</dbReference>
<reference evidence="1" key="1">
    <citation type="submission" date="2019-11" db="EMBL/GenBank/DDBJ databases">
        <title>Nori genome reveals adaptations in red seaweeds to the harsh intertidal environment.</title>
        <authorList>
            <person name="Wang D."/>
            <person name="Mao Y."/>
        </authorList>
    </citation>
    <scope>NUCLEOTIDE SEQUENCE</scope>
    <source>
        <tissue evidence="1">Gametophyte</tissue>
    </source>
</reference>
<accession>A0ACC3BKM1</accession>
<organism evidence="1 2">
    <name type="scientific">Pyropia yezoensis</name>
    <name type="common">Susabi-nori</name>
    <name type="synonym">Porphyra yezoensis</name>
    <dbReference type="NCBI Taxonomy" id="2788"/>
    <lineage>
        <taxon>Eukaryota</taxon>
        <taxon>Rhodophyta</taxon>
        <taxon>Bangiophyceae</taxon>
        <taxon>Bangiales</taxon>
        <taxon>Bangiaceae</taxon>
        <taxon>Pyropia</taxon>
    </lineage>
</organism>
<comment type="caution">
    <text evidence="1">The sequence shown here is derived from an EMBL/GenBank/DDBJ whole genome shotgun (WGS) entry which is preliminary data.</text>
</comment>
<protein>
    <submittedName>
        <fullName evidence="1">Uncharacterized protein</fullName>
    </submittedName>
</protein>
<sequence>MEDGNGRRPTAPAPAADLARLFPPPPPPDFSAETAALKARLDAFLPALRAANEALPPPPPPDRGSRLHAAVPQPPRLDDLVGPQPVPVVVVGDGAPGFTEQKDAHPPDATSAGIDSLPLKDPVDSANESAAAGPGGMQPNEAGWVEMDLLYDATEHGELVASANDVSGTETRGPLIEELQPLPAAVVGGSPRASLRSSLQPGADPTAGE</sequence>
<gene>
    <name evidence="1" type="ORF">I4F81_000656</name>
</gene>
<evidence type="ECO:0000313" key="1">
    <source>
        <dbReference type="EMBL" id="KAK1858042.1"/>
    </source>
</evidence>
<dbReference type="Proteomes" id="UP000798662">
    <property type="component" value="Chromosome 1"/>
</dbReference>
<keyword evidence="2" id="KW-1185">Reference proteome</keyword>
<proteinExistence type="predicted"/>